<organism evidence="1 2">
    <name type="scientific">Succinivibrio dextrinosolvens</name>
    <dbReference type="NCBI Taxonomy" id="83771"/>
    <lineage>
        <taxon>Bacteria</taxon>
        <taxon>Pseudomonadati</taxon>
        <taxon>Pseudomonadota</taxon>
        <taxon>Gammaproteobacteria</taxon>
        <taxon>Aeromonadales</taxon>
        <taxon>Succinivibrionaceae</taxon>
        <taxon>Succinivibrio</taxon>
    </lineage>
</organism>
<dbReference type="AlphaFoldDB" id="A0A662Z7Z4"/>
<gene>
    <name evidence="1" type="ORF">SAMN04487865_101046</name>
</gene>
<accession>A0A662Z7Z4</accession>
<sequence length="42" mass="4782">MHYLHFYEGSNSSLHLYEVSNINGKKMRPIILDNGSTNSEKG</sequence>
<dbReference type="Proteomes" id="UP000243374">
    <property type="component" value="Unassembled WGS sequence"/>
</dbReference>
<proteinExistence type="predicted"/>
<evidence type="ECO:0000313" key="1">
    <source>
        <dbReference type="EMBL" id="SFJ96654.1"/>
    </source>
</evidence>
<dbReference type="EMBL" id="FOSF01000010">
    <property type="protein sequence ID" value="SFJ96654.1"/>
    <property type="molecule type" value="Genomic_DNA"/>
</dbReference>
<keyword evidence="2" id="KW-1185">Reference proteome</keyword>
<name>A0A662Z7Z4_9GAMM</name>
<reference evidence="1 2" key="1">
    <citation type="submission" date="2016-10" db="EMBL/GenBank/DDBJ databases">
        <authorList>
            <person name="Varghese N."/>
            <person name="Submissions S."/>
        </authorList>
    </citation>
    <scope>NUCLEOTIDE SEQUENCE [LARGE SCALE GENOMIC DNA]</scope>
    <source>
        <strain evidence="1 2">22B</strain>
    </source>
</reference>
<protein>
    <submittedName>
        <fullName evidence="1">Uncharacterized protein</fullName>
    </submittedName>
</protein>
<evidence type="ECO:0000313" key="2">
    <source>
        <dbReference type="Proteomes" id="UP000243374"/>
    </source>
</evidence>